<dbReference type="SUPFAM" id="SSF161098">
    <property type="entry name" value="MetI-like"/>
    <property type="match status" value="1"/>
</dbReference>
<comment type="caution">
    <text evidence="9">The sequence shown here is derived from an EMBL/GenBank/DDBJ whole genome shotgun (WGS) entry which is preliminary data.</text>
</comment>
<dbReference type="Gene3D" id="1.10.3720.10">
    <property type="entry name" value="MetI-like"/>
    <property type="match status" value="1"/>
</dbReference>
<feature type="transmembrane region" description="Helical" evidence="7">
    <location>
        <begin position="137"/>
        <end position="161"/>
    </location>
</feature>
<comment type="subcellular location">
    <subcellularLocation>
        <location evidence="1 7">Cell membrane</location>
        <topology evidence="1 7">Multi-pass membrane protein</topology>
    </subcellularLocation>
</comment>
<dbReference type="Pfam" id="PF00528">
    <property type="entry name" value="BPD_transp_1"/>
    <property type="match status" value="1"/>
</dbReference>
<proteinExistence type="inferred from homology"/>
<dbReference type="GO" id="GO:0055085">
    <property type="term" value="P:transmembrane transport"/>
    <property type="evidence" value="ECO:0007669"/>
    <property type="project" value="InterPro"/>
</dbReference>
<keyword evidence="3" id="KW-1003">Cell membrane</keyword>
<protein>
    <submittedName>
        <fullName evidence="9">Peptide ABC transporter</fullName>
    </submittedName>
</protein>
<evidence type="ECO:0000256" key="6">
    <source>
        <dbReference type="ARBA" id="ARBA00023136"/>
    </source>
</evidence>
<evidence type="ECO:0000313" key="9">
    <source>
        <dbReference type="EMBL" id="PNS00362.1"/>
    </source>
</evidence>
<evidence type="ECO:0000313" key="10">
    <source>
        <dbReference type="Proteomes" id="UP000236604"/>
    </source>
</evidence>
<dbReference type="RefSeq" id="WP_103076662.1">
    <property type="nucleotide sequence ID" value="NZ_AZRN01000011.1"/>
</dbReference>
<evidence type="ECO:0000256" key="5">
    <source>
        <dbReference type="ARBA" id="ARBA00022989"/>
    </source>
</evidence>
<dbReference type="PANTHER" id="PTHR43163">
    <property type="entry name" value="DIPEPTIDE TRANSPORT SYSTEM PERMEASE PROTEIN DPPB-RELATED"/>
    <property type="match status" value="1"/>
</dbReference>
<comment type="similarity">
    <text evidence="7">Belongs to the binding-protein-dependent transport system permease family.</text>
</comment>
<sequence length="317" mass="35585">MSFSYFIRRILLSIPTILLVTLIVFLLVRLVPGDVVDMIIGTQNFLSEEQILQMYEDFGLDKPLISQYFIWLKSLVTGNLGVSLRTGEDVADLLVQRLPVTLELALLSILFSIIIGIPLGMISALKKNTYVDNSIKVVGLVGLSSPAFWIGTIFIVLFSFYFDNFTIFGYVSFIENPLKNLQIFLLPSFTLGLMIAAQILRITRTSMIDELSKDYVKVAHSKGLSKNKVIYKHAFRNALTPIITITGIQLGYLFGGSIVIENMFALPGLGRLLLQSVNQRDYPVIQAIILFIVIVIVILNLLIDFIYTIIDPRVNLE</sequence>
<evidence type="ECO:0000256" key="7">
    <source>
        <dbReference type="RuleBase" id="RU363032"/>
    </source>
</evidence>
<evidence type="ECO:0000256" key="4">
    <source>
        <dbReference type="ARBA" id="ARBA00022692"/>
    </source>
</evidence>
<feature type="transmembrane region" description="Helical" evidence="7">
    <location>
        <begin position="181"/>
        <end position="200"/>
    </location>
</feature>
<evidence type="ECO:0000256" key="3">
    <source>
        <dbReference type="ARBA" id="ARBA00022475"/>
    </source>
</evidence>
<evidence type="ECO:0000256" key="2">
    <source>
        <dbReference type="ARBA" id="ARBA00022448"/>
    </source>
</evidence>
<keyword evidence="10" id="KW-1185">Reference proteome</keyword>
<accession>A0A2K1PC55</accession>
<keyword evidence="4 7" id="KW-0812">Transmembrane</keyword>
<evidence type="ECO:0000256" key="1">
    <source>
        <dbReference type="ARBA" id="ARBA00004651"/>
    </source>
</evidence>
<dbReference type="InterPro" id="IPR035906">
    <property type="entry name" value="MetI-like_sf"/>
</dbReference>
<dbReference type="GO" id="GO:0005886">
    <property type="term" value="C:plasma membrane"/>
    <property type="evidence" value="ECO:0007669"/>
    <property type="project" value="UniProtKB-SubCell"/>
</dbReference>
<dbReference type="InterPro" id="IPR000515">
    <property type="entry name" value="MetI-like"/>
</dbReference>
<name>A0A2K1PC55_9BACT</name>
<keyword evidence="6 7" id="KW-0472">Membrane</keyword>
<organism evidence="9 10">
    <name type="scientific">Petrotoga mexicana DSM 14811</name>
    <dbReference type="NCBI Taxonomy" id="1122954"/>
    <lineage>
        <taxon>Bacteria</taxon>
        <taxon>Thermotogati</taxon>
        <taxon>Thermotogota</taxon>
        <taxon>Thermotogae</taxon>
        <taxon>Petrotogales</taxon>
        <taxon>Petrotogaceae</taxon>
        <taxon>Petrotoga</taxon>
    </lineage>
</organism>
<dbReference type="PANTHER" id="PTHR43163:SF6">
    <property type="entry name" value="DIPEPTIDE TRANSPORT SYSTEM PERMEASE PROTEIN DPPB-RELATED"/>
    <property type="match status" value="1"/>
</dbReference>
<feature type="domain" description="ABC transmembrane type-1" evidence="8">
    <location>
        <begin position="98"/>
        <end position="303"/>
    </location>
</feature>
<reference evidence="9 10" key="1">
    <citation type="submission" date="2013-12" db="EMBL/GenBank/DDBJ databases">
        <title>Comparative genomics of Petrotoga isolates.</title>
        <authorList>
            <person name="Nesbo C.L."/>
            <person name="Charchuk R."/>
            <person name="Chow K."/>
        </authorList>
    </citation>
    <scope>NUCLEOTIDE SEQUENCE [LARGE SCALE GENOMIC DNA]</scope>
    <source>
        <strain evidence="9 10">DSM 14811</strain>
    </source>
</reference>
<feature type="transmembrane region" description="Helical" evidence="7">
    <location>
        <begin position="104"/>
        <end position="125"/>
    </location>
</feature>
<gene>
    <name evidence="9" type="ORF">X927_03285</name>
</gene>
<evidence type="ECO:0000259" key="8">
    <source>
        <dbReference type="PROSITE" id="PS50928"/>
    </source>
</evidence>
<feature type="transmembrane region" description="Helical" evidence="7">
    <location>
        <begin position="238"/>
        <end position="264"/>
    </location>
</feature>
<keyword evidence="5 7" id="KW-1133">Transmembrane helix</keyword>
<dbReference type="InterPro" id="IPR045621">
    <property type="entry name" value="BPD_transp_1_N"/>
</dbReference>
<dbReference type="Pfam" id="PF19300">
    <property type="entry name" value="BPD_transp_1_N"/>
    <property type="match status" value="1"/>
</dbReference>
<dbReference type="AlphaFoldDB" id="A0A2K1PC55"/>
<feature type="transmembrane region" description="Helical" evidence="7">
    <location>
        <begin position="284"/>
        <end position="310"/>
    </location>
</feature>
<dbReference type="EMBL" id="AZRN01000011">
    <property type="protein sequence ID" value="PNS00362.1"/>
    <property type="molecule type" value="Genomic_DNA"/>
</dbReference>
<dbReference type="CDD" id="cd06261">
    <property type="entry name" value="TM_PBP2"/>
    <property type="match status" value="1"/>
</dbReference>
<dbReference type="Proteomes" id="UP000236604">
    <property type="component" value="Unassembled WGS sequence"/>
</dbReference>
<dbReference type="PROSITE" id="PS50928">
    <property type="entry name" value="ABC_TM1"/>
    <property type="match status" value="1"/>
</dbReference>
<keyword evidence="2 7" id="KW-0813">Transport</keyword>